<sequence length="235" mass="27618">MYFLSIYKRKSKVKGYTVVSSSEFSKNDAIKAFEKLVLFTVFANNYFSIGEQRAKISEDYFYAPAYSIQDYLQINNGNPILEKGREILLKFGDLQKEFKVLIKQFSNHYDDHILKTNKIDDDDFERITEVLAHINRIQYLQGKTLLENYSALKMMEKEMQNTKIMLSIPKDNMIFLKELLNGIKKTEDSIKDLEDQQKISHLPTEEQIEISKKSIYQAALAKLPRYKQDLRYPKP</sequence>
<dbReference type="EMBL" id="JAFBDZ010000009">
    <property type="protein sequence ID" value="MBM7588263.1"/>
    <property type="molecule type" value="Genomic_DNA"/>
</dbReference>
<dbReference type="RefSeq" id="WP_205175977.1">
    <property type="nucleotide sequence ID" value="NZ_JAFBDZ010000009.1"/>
</dbReference>
<reference evidence="1 2" key="1">
    <citation type="submission" date="2021-01" db="EMBL/GenBank/DDBJ databases">
        <title>Genomic Encyclopedia of Type Strains, Phase IV (KMG-IV): sequencing the most valuable type-strain genomes for metagenomic binning, comparative biology and taxonomic classification.</title>
        <authorList>
            <person name="Goeker M."/>
        </authorList>
    </citation>
    <scope>NUCLEOTIDE SEQUENCE [LARGE SCALE GENOMIC DNA]</scope>
    <source>
        <strain evidence="1 2">DSM 24834</strain>
    </source>
</reference>
<evidence type="ECO:0000313" key="1">
    <source>
        <dbReference type="EMBL" id="MBM7588263.1"/>
    </source>
</evidence>
<name>A0ABS2NKE3_9BACI</name>
<proteinExistence type="predicted"/>
<gene>
    <name evidence="1" type="ORF">JOC86_004860</name>
</gene>
<dbReference type="Proteomes" id="UP001646157">
    <property type="component" value="Unassembled WGS sequence"/>
</dbReference>
<organism evidence="1 2">
    <name type="scientific">Rossellomorea pakistanensis</name>
    <dbReference type="NCBI Taxonomy" id="992288"/>
    <lineage>
        <taxon>Bacteria</taxon>
        <taxon>Bacillati</taxon>
        <taxon>Bacillota</taxon>
        <taxon>Bacilli</taxon>
        <taxon>Bacillales</taxon>
        <taxon>Bacillaceae</taxon>
        <taxon>Rossellomorea</taxon>
    </lineage>
</organism>
<comment type="caution">
    <text evidence="1">The sequence shown here is derived from an EMBL/GenBank/DDBJ whole genome shotgun (WGS) entry which is preliminary data.</text>
</comment>
<protein>
    <submittedName>
        <fullName evidence="1">Uncharacterized protein</fullName>
    </submittedName>
</protein>
<keyword evidence="2" id="KW-1185">Reference proteome</keyword>
<evidence type="ECO:0000313" key="2">
    <source>
        <dbReference type="Proteomes" id="UP001646157"/>
    </source>
</evidence>
<accession>A0ABS2NKE3</accession>